<dbReference type="AlphaFoldDB" id="A0A8X6QDA1"/>
<dbReference type="Proteomes" id="UP000887013">
    <property type="component" value="Unassembled WGS sequence"/>
</dbReference>
<name>A0A8X6QDA1_NEPPI</name>
<proteinExistence type="predicted"/>
<keyword evidence="2" id="KW-1185">Reference proteome</keyword>
<protein>
    <submittedName>
        <fullName evidence="1">Uncharacterized protein</fullName>
    </submittedName>
</protein>
<reference evidence="1" key="1">
    <citation type="submission" date="2020-08" db="EMBL/GenBank/DDBJ databases">
        <title>Multicomponent nature underlies the extraordinary mechanical properties of spider dragline silk.</title>
        <authorList>
            <person name="Kono N."/>
            <person name="Nakamura H."/>
            <person name="Mori M."/>
            <person name="Yoshida Y."/>
            <person name="Ohtoshi R."/>
            <person name="Malay A.D."/>
            <person name="Moran D.A.P."/>
            <person name="Tomita M."/>
            <person name="Numata K."/>
            <person name="Arakawa K."/>
        </authorList>
    </citation>
    <scope>NUCLEOTIDE SEQUENCE</scope>
</reference>
<gene>
    <name evidence="1" type="ORF">NPIL_556841</name>
</gene>
<evidence type="ECO:0000313" key="2">
    <source>
        <dbReference type="Proteomes" id="UP000887013"/>
    </source>
</evidence>
<dbReference type="EMBL" id="BMAW01077711">
    <property type="protein sequence ID" value="GFU07701.1"/>
    <property type="molecule type" value="Genomic_DNA"/>
</dbReference>
<comment type="caution">
    <text evidence="1">The sequence shown here is derived from an EMBL/GenBank/DDBJ whole genome shotgun (WGS) entry which is preliminary data.</text>
</comment>
<accession>A0A8X6QDA1</accession>
<sequence length="95" mass="10709">MTNDNDGTFVNMSYWYVSSLLFFFTPPQLREIPSLSLAADGPVLRLTSAQMSKRCQSVRSSRQGRTRVSASCRQNVPMRSAKEWSSSRIEGCQPD</sequence>
<evidence type="ECO:0000313" key="1">
    <source>
        <dbReference type="EMBL" id="GFU07701.1"/>
    </source>
</evidence>
<organism evidence="1 2">
    <name type="scientific">Nephila pilipes</name>
    <name type="common">Giant wood spider</name>
    <name type="synonym">Nephila maculata</name>
    <dbReference type="NCBI Taxonomy" id="299642"/>
    <lineage>
        <taxon>Eukaryota</taxon>
        <taxon>Metazoa</taxon>
        <taxon>Ecdysozoa</taxon>
        <taxon>Arthropoda</taxon>
        <taxon>Chelicerata</taxon>
        <taxon>Arachnida</taxon>
        <taxon>Araneae</taxon>
        <taxon>Araneomorphae</taxon>
        <taxon>Entelegynae</taxon>
        <taxon>Araneoidea</taxon>
        <taxon>Nephilidae</taxon>
        <taxon>Nephila</taxon>
    </lineage>
</organism>